<accession>A0A7Y0EFU3</accession>
<dbReference type="Gene3D" id="1.10.1370.30">
    <property type="match status" value="1"/>
</dbReference>
<dbReference type="SUPFAM" id="SSF55486">
    <property type="entry name" value="Metalloproteases ('zincins'), catalytic domain"/>
    <property type="match status" value="1"/>
</dbReference>
<organism evidence="1 2">
    <name type="scientific">Clostridium muellerianum</name>
    <dbReference type="NCBI Taxonomy" id="2716538"/>
    <lineage>
        <taxon>Bacteria</taxon>
        <taxon>Bacillati</taxon>
        <taxon>Bacillota</taxon>
        <taxon>Clostridia</taxon>
        <taxon>Eubacteriales</taxon>
        <taxon>Clostridiaceae</taxon>
        <taxon>Clostridium</taxon>
    </lineage>
</organism>
<comment type="caution">
    <text evidence="1">The sequence shown here is derived from an EMBL/GenBank/DDBJ whole genome shotgun (WGS) entry which is preliminary data.</text>
</comment>
<dbReference type="RefSeq" id="WP_169297221.1">
    <property type="nucleotide sequence ID" value="NZ_JABBNI010000014.1"/>
</dbReference>
<dbReference type="AlphaFoldDB" id="A0A7Y0EFU3"/>
<evidence type="ECO:0000313" key="1">
    <source>
        <dbReference type="EMBL" id="NMM62616.1"/>
    </source>
</evidence>
<keyword evidence="2" id="KW-1185">Reference proteome</keyword>
<evidence type="ECO:0008006" key="3">
    <source>
        <dbReference type="Google" id="ProtNLM"/>
    </source>
</evidence>
<dbReference type="Proteomes" id="UP000537131">
    <property type="component" value="Unassembled WGS sequence"/>
</dbReference>
<proteinExistence type="predicted"/>
<reference evidence="1 2" key="1">
    <citation type="submission" date="2020-04" db="EMBL/GenBank/DDBJ databases">
        <authorList>
            <person name="Doyle D.A."/>
        </authorList>
    </citation>
    <scope>NUCLEOTIDE SEQUENCE [LARGE SCALE GENOMIC DNA]</scope>
    <source>
        <strain evidence="1 2">P21</strain>
    </source>
</reference>
<dbReference type="EMBL" id="JABBNI010000014">
    <property type="protein sequence ID" value="NMM62616.1"/>
    <property type="molecule type" value="Genomic_DNA"/>
</dbReference>
<gene>
    <name evidence="1" type="ORF">HBE96_07900</name>
</gene>
<sequence length="420" mass="49451">MIKEFEYTYMNKYWNNQMFQWCNYFEEGKYDLSGVDNEIFKIVMRFNKIIKPIDRKSKVACLIMNRDLVDKSPKVAKLRNYIDNKSNFNYDVLPEVKKNRYNYKLEMALRMKNYVLNLIKIRNSSAKQLGFSSYPELVLTTEEIDKSKLIRLLNKYVDDNLPKALDLIKKYDITWESWFSDLNRISSIDNTYKNTNVINQLFEIFGLNDINSRIQIRYMEDSFSGVASEVSPGDIRIVVKPINSLFSLTTLFHEIGHAIAYNFNKEEGLYKILPASYDEAMAVVIENIASKLLLNEYEQKKVAEIGLLENTRCAISALFEFELWGNMSQAGELYIKHYSRLGFKINNPFIWASDTFRSIDPVYIHNYVVGSVLSEALINYFIKKYSYNYREWGKWLIDNIYIDGRKRAFKEKIESVCDLL</sequence>
<name>A0A7Y0EFU3_9CLOT</name>
<reference evidence="1 2" key="2">
    <citation type="submission" date="2020-06" db="EMBL/GenBank/DDBJ databases">
        <title>Complete Genome Sequence of Clostridium muelleri sp. nov. P21T, an Acid-Alcohol Producing Acetogen Isolated from Old Hay.</title>
        <authorList>
            <person name="Duncan K.E."/>
            <person name="Tanner R.S."/>
        </authorList>
    </citation>
    <scope>NUCLEOTIDE SEQUENCE [LARGE SCALE GENOMIC DNA]</scope>
    <source>
        <strain evidence="1 2">P21</strain>
    </source>
</reference>
<evidence type="ECO:0000313" key="2">
    <source>
        <dbReference type="Proteomes" id="UP000537131"/>
    </source>
</evidence>
<protein>
    <recommendedName>
        <fullName evidence="3">Peptidase family M3</fullName>
    </recommendedName>
</protein>